<protein>
    <submittedName>
        <fullName evidence="2">DUF2249 domain-containing protein</fullName>
    </submittedName>
</protein>
<gene>
    <name evidence="2" type="ORF">H8B06_01395</name>
</gene>
<evidence type="ECO:0000313" key="2">
    <source>
        <dbReference type="EMBL" id="MBD1431465.1"/>
    </source>
</evidence>
<dbReference type="InterPro" id="IPR018720">
    <property type="entry name" value="DUF2249"/>
</dbReference>
<dbReference type="RefSeq" id="WP_190992483.1">
    <property type="nucleotide sequence ID" value="NZ_JACOIK010000001.1"/>
</dbReference>
<evidence type="ECO:0000259" key="1">
    <source>
        <dbReference type="Pfam" id="PF10006"/>
    </source>
</evidence>
<accession>A0ABR7YJJ9</accession>
<keyword evidence="3" id="KW-1185">Reference proteome</keyword>
<feature type="domain" description="DUF2249" evidence="1">
    <location>
        <begin position="10"/>
        <end position="79"/>
    </location>
</feature>
<dbReference type="Pfam" id="PF10006">
    <property type="entry name" value="DUF2249"/>
    <property type="match status" value="1"/>
</dbReference>
<proteinExistence type="predicted"/>
<dbReference type="EMBL" id="JACOIK010000001">
    <property type="protein sequence ID" value="MBD1431465.1"/>
    <property type="molecule type" value="Genomic_DNA"/>
</dbReference>
<evidence type="ECO:0000313" key="3">
    <source>
        <dbReference type="Proteomes" id="UP000602759"/>
    </source>
</evidence>
<comment type="caution">
    <text evidence="2">The sequence shown here is derived from an EMBL/GenBank/DDBJ whole genome shotgun (WGS) entry which is preliminary data.</text>
</comment>
<organism evidence="2 3">
    <name type="scientific">Sphingobacterium micropteri</name>
    <dbReference type="NCBI Taxonomy" id="2763501"/>
    <lineage>
        <taxon>Bacteria</taxon>
        <taxon>Pseudomonadati</taxon>
        <taxon>Bacteroidota</taxon>
        <taxon>Sphingobacteriia</taxon>
        <taxon>Sphingobacteriales</taxon>
        <taxon>Sphingobacteriaceae</taxon>
        <taxon>Sphingobacterium</taxon>
    </lineage>
</organism>
<dbReference type="Proteomes" id="UP000602759">
    <property type="component" value="Unassembled WGS sequence"/>
</dbReference>
<reference evidence="2 3" key="1">
    <citation type="submission" date="2020-08" db="EMBL/GenBank/DDBJ databases">
        <title>Sphingobacterium sp. DN00404 isolated from aquaculture water.</title>
        <authorList>
            <person name="Zhang M."/>
        </authorList>
    </citation>
    <scope>NUCLEOTIDE SEQUENCE [LARGE SCALE GENOMIC DNA]</scope>
    <source>
        <strain evidence="2 3">DN00404</strain>
    </source>
</reference>
<sequence length="90" mass="10857">MTLEKNIDGELDVRVLIPIQRHELLIKLFKELPVDESFIFINDHDPIPLFYEFRSIYGTEPFRWEYLEKGPEEWKVRVIKVENNIKALKI</sequence>
<name>A0ABR7YJJ9_9SPHI</name>